<dbReference type="PROSITE" id="PS51724">
    <property type="entry name" value="SPOR"/>
    <property type="match status" value="1"/>
</dbReference>
<dbReference type="InterPro" id="IPR011659">
    <property type="entry name" value="WD40"/>
</dbReference>
<dbReference type="RefSeq" id="WP_066615348.1">
    <property type="nucleotide sequence ID" value="NZ_JBHSYQ010000003.1"/>
</dbReference>
<feature type="region of interest" description="Disordered" evidence="5">
    <location>
        <begin position="691"/>
        <end position="716"/>
    </location>
</feature>
<reference evidence="10" key="1">
    <citation type="journal article" date="2019" name="Int. J. Syst. Evol. Microbiol.">
        <title>The Global Catalogue of Microorganisms (GCM) 10K type strain sequencing project: providing services to taxonomists for standard genome sequencing and annotation.</title>
        <authorList>
            <consortium name="The Broad Institute Genomics Platform"/>
            <consortium name="The Broad Institute Genome Sequencing Center for Infectious Disease"/>
            <person name="Wu L."/>
            <person name="Ma J."/>
        </authorList>
    </citation>
    <scope>NUCLEOTIDE SEQUENCE [LARGE SCALE GENOMIC DNA]</scope>
    <source>
        <strain evidence="10">CGMCC 4.7393</strain>
    </source>
</reference>
<dbReference type="PANTHER" id="PTHR30329">
    <property type="entry name" value="STATOR ELEMENT OF FLAGELLAR MOTOR COMPLEX"/>
    <property type="match status" value="1"/>
</dbReference>
<comment type="subcellular location">
    <subcellularLocation>
        <location evidence="1">Cell outer membrane</location>
    </subcellularLocation>
</comment>
<dbReference type="InterPro" id="IPR036737">
    <property type="entry name" value="OmpA-like_sf"/>
</dbReference>
<dbReference type="InterPro" id="IPR006664">
    <property type="entry name" value="OMP_bac"/>
</dbReference>
<evidence type="ECO:0000313" key="9">
    <source>
        <dbReference type="EMBL" id="MFC6997200.1"/>
    </source>
</evidence>
<dbReference type="Proteomes" id="UP001596405">
    <property type="component" value="Unassembled WGS sequence"/>
</dbReference>
<evidence type="ECO:0000256" key="2">
    <source>
        <dbReference type="ARBA" id="ARBA00023136"/>
    </source>
</evidence>
<dbReference type="InterPro" id="IPR007730">
    <property type="entry name" value="SPOR-like_dom"/>
</dbReference>
<dbReference type="InterPro" id="IPR011990">
    <property type="entry name" value="TPR-like_helical_dom_sf"/>
</dbReference>
<accession>A0ABW2DJM0</accession>
<comment type="caution">
    <text evidence="9">The sequence shown here is derived from an EMBL/GenBank/DDBJ whole genome shotgun (WGS) entry which is preliminary data.</text>
</comment>
<dbReference type="PROSITE" id="PS51123">
    <property type="entry name" value="OMPA_2"/>
    <property type="match status" value="1"/>
</dbReference>
<evidence type="ECO:0000256" key="4">
    <source>
        <dbReference type="PROSITE-ProRule" id="PRU00473"/>
    </source>
</evidence>
<evidence type="ECO:0000259" key="8">
    <source>
        <dbReference type="PROSITE" id="PS51724"/>
    </source>
</evidence>
<feature type="domain" description="SPOR" evidence="8">
    <location>
        <begin position="728"/>
        <end position="806"/>
    </location>
</feature>
<dbReference type="PRINTS" id="PR01021">
    <property type="entry name" value="OMPADOMAIN"/>
</dbReference>
<name>A0ABW2DJM0_9BACT</name>
<dbReference type="InterPro" id="IPR050330">
    <property type="entry name" value="Bact_OuterMem_StrucFunc"/>
</dbReference>
<evidence type="ECO:0000256" key="6">
    <source>
        <dbReference type="SAM" id="SignalP"/>
    </source>
</evidence>
<feature type="domain" description="OmpA-like" evidence="7">
    <location>
        <begin position="593"/>
        <end position="711"/>
    </location>
</feature>
<proteinExistence type="predicted"/>
<evidence type="ECO:0000313" key="10">
    <source>
        <dbReference type="Proteomes" id="UP001596405"/>
    </source>
</evidence>
<dbReference type="Pfam" id="PF05036">
    <property type="entry name" value="SPOR"/>
    <property type="match status" value="1"/>
</dbReference>
<dbReference type="Pfam" id="PF07676">
    <property type="entry name" value="PD40"/>
    <property type="match status" value="1"/>
</dbReference>
<dbReference type="SUPFAM" id="SSF110997">
    <property type="entry name" value="Sporulation related repeat"/>
    <property type="match status" value="1"/>
</dbReference>
<organism evidence="9 10">
    <name type="scientific">Rufibacter roseus</name>
    <dbReference type="NCBI Taxonomy" id="1567108"/>
    <lineage>
        <taxon>Bacteria</taxon>
        <taxon>Pseudomonadati</taxon>
        <taxon>Bacteroidota</taxon>
        <taxon>Cytophagia</taxon>
        <taxon>Cytophagales</taxon>
        <taxon>Hymenobacteraceae</taxon>
        <taxon>Rufibacter</taxon>
    </lineage>
</organism>
<dbReference type="InterPro" id="IPR036680">
    <property type="entry name" value="SPOR-like_sf"/>
</dbReference>
<dbReference type="PANTHER" id="PTHR30329:SF21">
    <property type="entry name" value="LIPOPROTEIN YIAD-RELATED"/>
    <property type="match status" value="1"/>
</dbReference>
<dbReference type="Pfam" id="PF00691">
    <property type="entry name" value="OmpA"/>
    <property type="match status" value="1"/>
</dbReference>
<dbReference type="CDD" id="cd07185">
    <property type="entry name" value="OmpA_C-like"/>
    <property type="match status" value="1"/>
</dbReference>
<dbReference type="Gene3D" id="1.25.40.10">
    <property type="entry name" value="Tetratricopeptide repeat domain"/>
    <property type="match status" value="1"/>
</dbReference>
<dbReference type="SUPFAM" id="SSF48452">
    <property type="entry name" value="TPR-like"/>
    <property type="match status" value="1"/>
</dbReference>
<dbReference type="InterPro" id="IPR006665">
    <property type="entry name" value="OmpA-like"/>
</dbReference>
<dbReference type="Gene3D" id="3.30.1330.60">
    <property type="entry name" value="OmpA-like domain"/>
    <property type="match status" value="1"/>
</dbReference>
<protein>
    <submittedName>
        <fullName evidence="9">OmpA family protein</fullName>
    </submittedName>
</protein>
<sequence length="806" mass="89449">MKKRYVLPLLLLLAGSAVGQTNQTAKADKYYETYDFPAAASAYEKILKSQPNNTTVIIKLVQSYARLGNTAQVNYWLNKALEAPITDNKQYKELAALLAMNNRHAEAEQLYQKAVAQNDEESIKWQQAYQNIHSFYEDSLLYEVSKVPFNSAYSDFSPAFYHNGIVFSSARGSKENANKQDNNYARFIDLFYAQSGSSAPVPFSPELNSKYHEGPLSFNETKDTVYFTRSSSQQKNGSRPNATNHLKVYTAVFVDGKWQKIEALQLGAEGFSYGHPALAGSETLYFVSDMPGGFGGTDLYKTVKVNGQWQTPTNLGSQINTSGNEMFPFIDDKGTLYFASDGHPGLGGLDIFYAPQLGNQFGQVTPMSYPLNSPGDDFGLIIKGDSGYYNTNYKSAYDDLYAFKINRTKQVVLLPVDRKGKPLAGVQLEASSATAPVSTTMLQNAPAVFTWNFGEVDRLSLSKKGYEAGEIKLTKADYFRYNNLDTIRVEMPNTAIQKGNRKVQVALFQDGDRRPLSGIIELTDLGTGKRKSYTVKENGSATITLLQNKHYSIRGSKGGFLDALLILDPQEIDEISSNDQLNLSLKPQGQQVPSALADAIKLEINYDFNKAHIRPDAAKRLDKLVSFLKRNPERTVELSAHTDSRGTASYNKALSEIRAEAAKVYVALNGIDESKILTVGYGETRLKIPNAKTKAEHQENRRATAQPIPDGATESEVAASNTASRIIRTKAKRYYVIVGGFAKLEGATRKFSELSRLSDKIKIIVPVDSPKIYRLSVADFENKEDVLKALPILRKKYGNSAWILFH</sequence>
<keyword evidence="3" id="KW-0998">Cell outer membrane</keyword>
<evidence type="ECO:0000259" key="7">
    <source>
        <dbReference type="PROSITE" id="PS51123"/>
    </source>
</evidence>
<gene>
    <name evidence="9" type="ORF">ACFQHR_06160</name>
</gene>
<keyword evidence="10" id="KW-1185">Reference proteome</keyword>
<feature type="compositionally biased region" description="Basic and acidic residues" evidence="5">
    <location>
        <begin position="693"/>
        <end position="702"/>
    </location>
</feature>
<dbReference type="SUPFAM" id="SSF103088">
    <property type="entry name" value="OmpA-like"/>
    <property type="match status" value="1"/>
</dbReference>
<keyword evidence="2 4" id="KW-0472">Membrane</keyword>
<feature type="chain" id="PRO_5045142737" evidence="6">
    <location>
        <begin position="20"/>
        <end position="806"/>
    </location>
</feature>
<feature type="signal peptide" evidence="6">
    <location>
        <begin position="1"/>
        <end position="19"/>
    </location>
</feature>
<keyword evidence="6" id="KW-0732">Signal</keyword>
<evidence type="ECO:0000256" key="5">
    <source>
        <dbReference type="SAM" id="MobiDB-lite"/>
    </source>
</evidence>
<dbReference type="EMBL" id="JBHSYQ010000003">
    <property type="protein sequence ID" value="MFC6997200.1"/>
    <property type="molecule type" value="Genomic_DNA"/>
</dbReference>
<evidence type="ECO:0000256" key="3">
    <source>
        <dbReference type="ARBA" id="ARBA00023237"/>
    </source>
</evidence>
<evidence type="ECO:0000256" key="1">
    <source>
        <dbReference type="ARBA" id="ARBA00004442"/>
    </source>
</evidence>